<dbReference type="Gene3D" id="3.30.700.10">
    <property type="entry name" value="Glycoprotein, Type 4 Pilin"/>
    <property type="match status" value="1"/>
</dbReference>
<reference evidence="7 8" key="1">
    <citation type="submission" date="2020-07" db="EMBL/GenBank/DDBJ databases">
        <authorList>
            <person name="Feng X."/>
        </authorList>
    </citation>
    <scope>NUCLEOTIDE SEQUENCE [LARGE SCALE GENOMIC DNA]</scope>
    <source>
        <strain evidence="7 8">JCM31066</strain>
    </source>
</reference>
<keyword evidence="8" id="KW-1185">Reference proteome</keyword>
<evidence type="ECO:0000256" key="4">
    <source>
        <dbReference type="ARBA" id="ARBA00022989"/>
    </source>
</evidence>
<keyword evidence="3 6" id="KW-0812">Transmembrane</keyword>
<evidence type="ECO:0000313" key="8">
    <source>
        <dbReference type="Proteomes" id="UP000546464"/>
    </source>
</evidence>
<evidence type="ECO:0000256" key="3">
    <source>
        <dbReference type="ARBA" id="ARBA00022692"/>
    </source>
</evidence>
<dbReference type="PRINTS" id="PR00813">
    <property type="entry name" value="BCTERIALGSPG"/>
</dbReference>
<name>A0A842HBW4_9BACT</name>
<organism evidence="7 8">
    <name type="scientific">Ruficoccus amylovorans</name>
    <dbReference type="NCBI Taxonomy" id="1804625"/>
    <lineage>
        <taxon>Bacteria</taxon>
        <taxon>Pseudomonadati</taxon>
        <taxon>Verrucomicrobiota</taxon>
        <taxon>Opitutia</taxon>
        <taxon>Puniceicoccales</taxon>
        <taxon>Cerasicoccaceae</taxon>
        <taxon>Ruficoccus</taxon>
    </lineage>
</organism>
<dbReference type="InterPro" id="IPR045584">
    <property type="entry name" value="Pilin-like"/>
</dbReference>
<gene>
    <name evidence="7" type="ORF">H5P28_05225</name>
</gene>
<dbReference type="GO" id="GO:0016020">
    <property type="term" value="C:membrane"/>
    <property type="evidence" value="ECO:0007669"/>
    <property type="project" value="UniProtKB-SubCell"/>
</dbReference>
<dbReference type="InterPro" id="IPR012902">
    <property type="entry name" value="N_methyl_site"/>
</dbReference>
<proteinExistence type="predicted"/>
<dbReference type="RefSeq" id="WP_185674662.1">
    <property type="nucleotide sequence ID" value="NZ_JACHVB010000014.1"/>
</dbReference>
<dbReference type="EMBL" id="JACHVB010000014">
    <property type="protein sequence ID" value="MBC2593659.1"/>
    <property type="molecule type" value="Genomic_DNA"/>
</dbReference>
<dbReference type="PANTHER" id="PTHR30093">
    <property type="entry name" value="GENERAL SECRETION PATHWAY PROTEIN G"/>
    <property type="match status" value="1"/>
</dbReference>
<dbReference type="Proteomes" id="UP000546464">
    <property type="component" value="Unassembled WGS sequence"/>
</dbReference>
<dbReference type="SUPFAM" id="SSF54523">
    <property type="entry name" value="Pili subunits"/>
    <property type="match status" value="1"/>
</dbReference>
<evidence type="ECO:0000313" key="7">
    <source>
        <dbReference type="EMBL" id="MBC2593659.1"/>
    </source>
</evidence>
<dbReference type="Pfam" id="PF07963">
    <property type="entry name" value="N_methyl"/>
    <property type="match status" value="1"/>
</dbReference>
<dbReference type="GO" id="GO:0015628">
    <property type="term" value="P:protein secretion by the type II secretion system"/>
    <property type="evidence" value="ECO:0007669"/>
    <property type="project" value="InterPro"/>
</dbReference>
<keyword evidence="2" id="KW-0488">Methylation</keyword>
<evidence type="ECO:0000256" key="6">
    <source>
        <dbReference type="SAM" id="Phobius"/>
    </source>
</evidence>
<keyword evidence="4 6" id="KW-1133">Transmembrane helix</keyword>
<evidence type="ECO:0000256" key="1">
    <source>
        <dbReference type="ARBA" id="ARBA00004167"/>
    </source>
</evidence>
<dbReference type="NCBIfam" id="TIGR02532">
    <property type="entry name" value="IV_pilin_GFxxxE"/>
    <property type="match status" value="1"/>
</dbReference>
<feature type="transmembrane region" description="Helical" evidence="6">
    <location>
        <begin position="28"/>
        <end position="49"/>
    </location>
</feature>
<dbReference type="AlphaFoldDB" id="A0A842HBW4"/>
<comment type="caution">
    <text evidence="7">The sequence shown here is derived from an EMBL/GenBank/DDBJ whole genome shotgun (WGS) entry which is preliminary data.</text>
</comment>
<sequence>MCEARTCRSAPCPGKRELSPLSLQNRPGFTLVEIMVVVIVVGILAVLAVSSFHQVRLRSQNTIILNAFRQFKGAFTMYEMENGFWPEDTNEGILPPEMEGYIPRHDFENTTPMGGNWDWECGVFGIAAGVSLRAARVDDEQMQMVDQSLDDGNLAQGSFRVVDSDAYTLVLMEE</sequence>
<dbReference type="PANTHER" id="PTHR30093:SF44">
    <property type="entry name" value="TYPE II SECRETION SYSTEM CORE PROTEIN G"/>
    <property type="match status" value="1"/>
</dbReference>
<comment type="subcellular location">
    <subcellularLocation>
        <location evidence="1">Membrane</location>
        <topology evidence="1">Single-pass membrane protein</topology>
    </subcellularLocation>
</comment>
<evidence type="ECO:0000256" key="2">
    <source>
        <dbReference type="ARBA" id="ARBA00022481"/>
    </source>
</evidence>
<evidence type="ECO:0000256" key="5">
    <source>
        <dbReference type="ARBA" id="ARBA00023136"/>
    </source>
</evidence>
<dbReference type="GO" id="GO:0015627">
    <property type="term" value="C:type II protein secretion system complex"/>
    <property type="evidence" value="ECO:0007669"/>
    <property type="project" value="InterPro"/>
</dbReference>
<accession>A0A842HBW4</accession>
<dbReference type="InterPro" id="IPR000983">
    <property type="entry name" value="Bac_GSPG_pilin"/>
</dbReference>
<protein>
    <submittedName>
        <fullName evidence="7">Prepilin-type N-terminal cleavage/methylation domain-containing protein</fullName>
    </submittedName>
</protein>
<keyword evidence="5 6" id="KW-0472">Membrane</keyword>